<evidence type="ECO:0000256" key="1">
    <source>
        <dbReference type="SAM" id="Phobius"/>
    </source>
</evidence>
<evidence type="ECO:0000313" key="3">
    <source>
        <dbReference type="EMBL" id="MCH93973.1"/>
    </source>
</evidence>
<accession>A0A392N311</accession>
<evidence type="ECO:0000313" key="4">
    <source>
        <dbReference type="Proteomes" id="UP000265520"/>
    </source>
</evidence>
<feature type="transmembrane region" description="Helical" evidence="1">
    <location>
        <begin position="26"/>
        <end position="48"/>
    </location>
</feature>
<reference evidence="3 4" key="1">
    <citation type="journal article" date="2018" name="Front. Plant Sci.">
        <title>Red Clover (Trifolium pratense) and Zigzag Clover (T. medium) - A Picture of Genomic Similarities and Differences.</title>
        <authorList>
            <person name="Dluhosova J."/>
            <person name="Istvanek J."/>
            <person name="Nedelnik J."/>
            <person name="Repkova J."/>
        </authorList>
    </citation>
    <scope>NUCLEOTIDE SEQUENCE [LARGE SCALE GENOMIC DNA]</scope>
    <source>
        <strain evidence="4">cv. 10/8</strain>
        <tissue evidence="3">Leaf</tissue>
    </source>
</reference>
<dbReference type="Proteomes" id="UP000265520">
    <property type="component" value="Unassembled WGS sequence"/>
</dbReference>
<dbReference type="GO" id="GO:0005789">
    <property type="term" value="C:endoplasmic reticulum membrane"/>
    <property type="evidence" value="ECO:0007669"/>
    <property type="project" value="TreeGrafter"/>
</dbReference>
<organism evidence="3 4">
    <name type="scientific">Trifolium medium</name>
    <dbReference type="NCBI Taxonomy" id="97028"/>
    <lineage>
        <taxon>Eukaryota</taxon>
        <taxon>Viridiplantae</taxon>
        <taxon>Streptophyta</taxon>
        <taxon>Embryophyta</taxon>
        <taxon>Tracheophyta</taxon>
        <taxon>Spermatophyta</taxon>
        <taxon>Magnoliopsida</taxon>
        <taxon>eudicotyledons</taxon>
        <taxon>Gunneridae</taxon>
        <taxon>Pentapetalae</taxon>
        <taxon>rosids</taxon>
        <taxon>fabids</taxon>
        <taxon>Fabales</taxon>
        <taxon>Fabaceae</taxon>
        <taxon>Papilionoideae</taxon>
        <taxon>50 kb inversion clade</taxon>
        <taxon>NPAAA clade</taxon>
        <taxon>Hologalegina</taxon>
        <taxon>IRL clade</taxon>
        <taxon>Trifolieae</taxon>
        <taxon>Trifolium</taxon>
    </lineage>
</organism>
<gene>
    <name evidence="3" type="ORF">A2U01_0014927</name>
</gene>
<dbReference type="GO" id="GO:0051267">
    <property type="term" value="F:CP2 mannose-ethanolamine phosphotransferase activity"/>
    <property type="evidence" value="ECO:0007669"/>
    <property type="project" value="TreeGrafter"/>
</dbReference>
<sequence>IAALYNLGMAGHFALGNSNTLATIDVAGAFIGISSHSTFLSGVLMFIITYASPMLFFFSLVMYISIKIIICPLVTDGGNSGEILKSLLGFPCLVPLSINSILLSAYTIVLVLMRNHLFIWSVFSPK</sequence>
<comment type="caution">
    <text evidence="3">The sequence shown here is derived from an EMBL/GenBank/DDBJ whole genome shotgun (WGS) entry which is preliminary data.</text>
</comment>
<keyword evidence="3" id="KW-0808">Transferase</keyword>
<feature type="domain" description="GPI ethanolamine phosphate transferase 2 C-terminal" evidence="2">
    <location>
        <begin position="9"/>
        <end position="126"/>
    </location>
</feature>
<proteinExistence type="predicted"/>
<dbReference type="GO" id="GO:0006506">
    <property type="term" value="P:GPI anchor biosynthetic process"/>
    <property type="evidence" value="ECO:0007669"/>
    <property type="project" value="InterPro"/>
</dbReference>
<feature type="transmembrane region" description="Helical" evidence="1">
    <location>
        <begin position="87"/>
        <end position="112"/>
    </location>
</feature>
<dbReference type="PANTHER" id="PTHR23072:SF0">
    <property type="entry name" value="GPI ETHANOLAMINE PHOSPHATE TRANSFERASE 2"/>
    <property type="match status" value="1"/>
</dbReference>
<keyword evidence="1" id="KW-1133">Transmembrane helix</keyword>
<dbReference type="Pfam" id="PF19316">
    <property type="entry name" value="PIGO_PIGG"/>
    <property type="match status" value="1"/>
</dbReference>
<keyword evidence="4" id="KW-1185">Reference proteome</keyword>
<dbReference type="InterPro" id="IPR039527">
    <property type="entry name" value="PIGG/GPI7"/>
</dbReference>
<evidence type="ECO:0000259" key="2">
    <source>
        <dbReference type="Pfam" id="PF19316"/>
    </source>
</evidence>
<dbReference type="InterPro" id="IPR045687">
    <property type="entry name" value="PIGG/GPI7_C"/>
</dbReference>
<dbReference type="PANTHER" id="PTHR23072">
    <property type="entry name" value="PHOSPHATIDYLINOSITOL GLYCAN-RELATED"/>
    <property type="match status" value="1"/>
</dbReference>
<keyword evidence="1" id="KW-0812">Transmembrane</keyword>
<name>A0A392N311_9FABA</name>
<dbReference type="AlphaFoldDB" id="A0A392N311"/>
<dbReference type="EMBL" id="LXQA010026191">
    <property type="protein sequence ID" value="MCH93973.1"/>
    <property type="molecule type" value="Genomic_DNA"/>
</dbReference>
<feature type="non-terminal residue" evidence="3">
    <location>
        <position position="1"/>
    </location>
</feature>
<feature type="transmembrane region" description="Helical" evidence="1">
    <location>
        <begin position="55"/>
        <end position="75"/>
    </location>
</feature>
<keyword evidence="1" id="KW-0472">Membrane</keyword>
<protein>
    <submittedName>
        <fullName evidence="3">GPI ethanolamine phosphate transferase 2-like</fullName>
    </submittedName>
</protein>